<evidence type="ECO:0000313" key="2">
    <source>
        <dbReference type="EMBL" id="CCC92489.1"/>
    </source>
</evidence>
<protein>
    <submittedName>
        <fullName evidence="2">Uncharacterized protein</fullName>
    </submittedName>
</protein>
<dbReference type="AlphaFoldDB" id="G0USX6"/>
<organism evidence="2">
    <name type="scientific">Trypanosoma congolense (strain IL3000)</name>
    <dbReference type="NCBI Taxonomy" id="1068625"/>
    <lineage>
        <taxon>Eukaryota</taxon>
        <taxon>Discoba</taxon>
        <taxon>Euglenozoa</taxon>
        <taxon>Kinetoplastea</taxon>
        <taxon>Metakinetoplastina</taxon>
        <taxon>Trypanosomatida</taxon>
        <taxon>Trypanosomatidae</taxon>
        <taxon>Trypanosoma</taxon>
        <taxon>Nannomonas</taxon>
    </lineage>
</organism>
<reference evidence="2" key="1">
    <citation type="journal article" date="2012" name="Proc. Natl. Acad. Sci. U.S.A.">
        <title>Antigenic diversity is generated by distinct evolutionary mechanisms in African trypanosome species.</title>
        <authorList>
            <person name="Jackson A.P."/>
            <person name="Berry A."/>
            <person name="Aslett M."/>
            <person name="Allison H.C."/>
            <person name="Burton P."/>
            <person name="Vavrova-Anderson J."/>
            <person name="Brown R."/>
            <person name="Browne H."/>
            <person name="Corton N."/>
            <person name="Hauser H."/>
            <person name="Gamble J."/>
            <person name="Gilderthorp R."/>
            <person name="Marcello L."/>
            <person name="McQuillan J."/>
            <person name="Otto T.D."/>
            <person name="Quail M.A."/>
            <person name="Sanders M.J."/>
            <person name="van Tonder A."/>
            <person name="Ginger M.L."/>
            <person name="Field M.C."/>
            <person name="Barry J.D."/>
            <person name="Hertz-Fowler C."/>
            <person name="Berriman M."/>
        </authorList>
    </citation>
    <scope>NUCLEOTIDE SEQUENCE</scope>
    <source>
        <strain evidence="2">IL3000</strain>
    </source>
</reference>
<gene>
    <name evidence="2" type="ORF">TCIL3000_8_7170</name>
</gene>
<proteinExistence type="predicted"/>
<evidence type="ECO:0000256" key="1">
    <source>
        <dbReference type="SAM" id="Phobius"/>
    </source>
</evidence>
<keyword evidence="1" id="KW-0472">Membrane</keyword>
<feature type="transmembrane region" description="Helical" evidence="1">
    <location>
        <begin position="87"/>
        <end position="110"/>
    </location>
</feature>
<feature type="transmembrane region" description="Helical" evidence="1">
    <location>
        <begin position="18"/>
        <end position="35"/>
    </location>
</feature>
<accession>G0USX6</accession>
<keyword evidence="1" id="KW-0812">Transmembrane</keyword>
<sequence>MQFQAGVTVTTLRQRRRAYVLCLFIFLPLPFPLLPSLACGFRLLFVCASVIASLCVTGKLRGGVCGRGRPCEFFLLSSFNNKTKGTYASLPSLSFFIHIYVCVCVCVSTGF</sequence>
<name>G0USX6_TRYCI</name>
<keyword evidence="1" id="KW-1133">Transmembrane helix</keyword>
<dbReference type="EMBL" id="HE575321">
    <property type="protein sequence ID" value="CCC92489.1"/>
    <property type="molecule type" value="Genomic_DNA"/>
</dbReference>